<reference evidence="1" key="1">
    <citation type="submission" date="2025-08" db="UniProtKB">
        <authorList>
            <consortium name="Ensembl"/>
        </authorList>
    </citation>
    <scope>IDENTIFICATION</scope>
</reference>
<sequence>MRLPIGIFQQDNAHPHTITTLPWPTTLPDLSPIKHLKNQPGCQLRLRQPMNIQDLQAQLQHLWANVLRNPYKTCTSNCPTISHLVFRIMQSDTFCRNYFSNGRGVTRLI</sequence>
<organism evidence="1 2">
    <name type="scientific">Astyanax mexicanus</name>
    <name type="common">Blind cave fish</name>
    <name type="synonym">Astyanax fasciatus mexicanus</name>
    <dbReference type="NCBI Taxonomy" id="7994"/>
    <lineage>
        <taxon>Eukaryota</taxon>
        <taxon>Metazoa</taxon>
        <taxon>Chordata</taxon>
        <taxon>Craniata</taxon>
        <taxon>Vertebrata</taxon>
        <taxon>Euteleostomi</taxon>
        <taxon>Actinopterygii</taxon>
        <taxon>Neopterygii</taxon>
        <taxon>Teleostei</taxon>
        <taxon>Ostariophysi</taxon>
        <taxon>Characiformes</taxon>
        <taxon>Characoidei</taxon>
        <taxon>Acestrorhamphidae</taxon>
        <taxon>Acestrorhamphinae</taxon>
        <taxon>Astyanax</taxon>
    </lineage>
</organism>
<evidence type="ECO:0000313" key="1">
    <source>
        <dbReference type="Ensembl" id="ENSAMXP00005055496.1"/>
    </source>
</evidence>
<name>A0A8B9LU99_ASTMX</name>
<proteinExistence type="predicted"/>
<accession>A0A8B9LU99</accession>
<protein>
    <submittedName>
        <fullName evidence="1">Uncharacterized protein</fullName>
    </submittedName>
</protein>
<dbReference type="Ensembl" id="ENSAMXT00005059994.1">
    <property type="protein sequence ID" value="ENSAMXP00005055496.1"/>
    <property type="gene ID" value="ENSAMXG00005024722.1"/>
</dbReference>
<evidence type="ECO:0000313" key="2">
    <source>
        <dbReference type="Proteomes" id="UP000694621"/>
    </source>
</evidence>
<dbReference type="Proteomes" id="UP000694621">
    <property type="component" value="Unplaced"/>
</dbReference>
<dbReference type="Gene3D" id="3.30.420.10">
    <property type="entry name" value="Ribonuclease H-like superfamily/Ribonuclease H"/>
    <property type="match status" value="1"/>
</dbReference>
<dbReference type="GO" id="GO:0003676">
    <property type="term" value="F:nucleic acid binding"/>
    <property type="evidence" value="ECO:0007669"/>
    <property type="project" value="InterPro"/>
</dbReference>
<dbReference type="AlphaFoldDB" id="A0A8B9LU99"/>
<dbReference type="InterPro" id="IPR036397">
    <property type="entry name" value="RNaseH_sf"/>
</dbReference>